<keyword evidence="3" id="KW-1185">Reference proteome</keyword>
<comment type="caution">
    <text evidence="2">The sequence shown here is derived from an EMBL/GenBank/DDBJ whole genome shotgun (WGS) entry which is preliminary data.</text>
</comment>
<reference evidence="2 3" key="1">
    <citation type="journal article" date="2020" name="Nature">
        <title>Six reference-quality genomes reveal evolution of bat adaptations.</title>
        <authorList>
            <person name="Jebb D."/>
            <person name="Huang Z."/>
            <person name="Pippel M."/>
            <person name="Hughes G.M."/>
            <person name="Lavrichenko K."/>
            <person name="Devanna P."/>
            <person name="Winkler S."/>
            <person name="Jermiin L.S."/>
            <person name="Skirmuntt E.C."/>
            <person name="Katzourakis A."/>
            <person name="Burkitt-Gray L."/>
            <person name="Ray D.A."/>
            <person name="Sullivan K.A.M."/>
            <person name="Roscito J.G."/>
            <person name="Kirilenko B.M."/>
            <person name="Davalos L.M."/>
            <person name="Corthals A.P."/>
            <person name="Power M.L."/>
            <person name="Jones G."/>
            <person name="Ransome R.D."/>
            <person name="Dechmann D.K.N."/>
            <person name="Locatelli A.G."/>
            <person name="Puechmaille S.J."/>
            <person name="Fedrigo O."/>
            <person name="Jarvis E.D."/>
            <person name="Hiller M."/>
            <person name="Vernes S.C."/>
            <person name="Myers E.W."/>
            <person name="Teeling E.C."/>
        </authorList>
    </citation>
    <scope>NUCLEOTIDE SEQUENCE [LARGE SCALE GENOMIC DNA]</scope>
    <source>
        <strain evidence="2">MMyoMyo1</strain>
        <tissue evidence="2">Flight muscle</tissue>
    </source>
</reference>
<evidence type="ECO:0000256" key="1">
    <source>
        <dbReference type="SAM" id="MobiDB-lite"/>
    </source>
</evidence>
<dbReference type="AlphaFoldDB" id="A0A7J7UPA7"/>
<evidence type="ECO:0000313" key="3">
    <source>
        <dbReference type="Proteomes" id="UP000527355"/>
    </source>
</evidence>
<evidence type="ECO:0000313" key="2">
    <source>
        <dbReference type="EMBL" id="KAF6314757.1"/>
    </source>
</evidence>
<dbReference type="EMBL" id="JABWUV010000012">
    <property type="protein sequence ID" value="KAF6314757.1"/>
    <property type="molecule type" value="Genomic_DNA"/>
</dbReference>
<feature type="region of interest" description="Disordered" evidence="1">
    <location>
        <begin position="118"/>
        <end position="138"/>
    </location>
</feature>
<sequence length="265" mass="28077">MALPSPSNSAKPLASSSTPSLSPSLLLMMMFSFNITIINVTLHPAGLGRGQGPHGTQQLQREQEDGRRREQWARGALLSCGRDGPLVKMKHEAMLALSSASSGTWSCHSWTQGAPRLPQSSCPFSPRPRPPACQRALRPGSAHGKLEPFVLVQLLPWRGCQDACTRGDVLIISPGEGLAACAVMLCEVTALAHKSQNNSVKAGIFIVTLFLPVLRAGKLSAVFGTLSAKSLKEMRPKGSLAMLKNAVGLAWARAAPGAVSSLEIL</sequence>
<protein>
    <submittedName>
        <fullName evidence="2">Uncharacterized protein</fullName>
    </submittedName>
</protein>
<accession>A0A7J7UPA7</accession>
<feature type="region of interest" description="Disordered" evidence="1">
    <location>
        <begin position="48"/>
        <end position="71"/>
    </location>
</feature>
<organism evidence="2 3">
    <name type="scientific">Myotis myotis</name>
    <name type="common">Greater mouse-eared bat</name>
    <name type="synonym">Vespertilio myotis</name>
    <dbReference type="NCBI Taxonomy" id="51298"/>
    <lineage>
        <taxon>Eukaryota</taxon>
        <taxon>Metazoa</taxon>
        <taxon>Chordata</taxon>
        <taxon>Craniata</taxon>
        <taxon>Vertebrata</taxon>
        <taxon>Euteleostomi</taxon>
        <taxon>Mammalia</taxon>
        <taxon>Eutheria</taxon>
        <taxon>Laurasiatheria</taxon>
        <taxon>Chiroptera</taxon>
        <taxon>Yangochiroptera</taxon>
        <taxon>Vespertilionidae</taxon>
        <taxon>Myotis</taxon>
    </lineage>
</organism>
<feature type="compositionally biased region" description="Basic and acidic residues" evidence="1">
    <location>
        <begin position="61"/>
        <end position="71"/>
    </location>
</feature>
<gene>
    <name evidence="2" type="ORF">mMyoMyo1_008560</name>
</gene>
<dbReference type="Proteomes" id="UP000527355">
    <property type="component" value="Unassembled WGS sequence"/>
</dbReference>
<name>A0A7J7UPA7_MYOMY</name>
<proteinExistence type="predicted"/>